<dbReference type="AlphaFoldDB" id="A0A835IIN8"/>
<accession>A0A835IIN8</accession>
<dbReference type="Pfam" id="PF12043">
    <property type="entry name" value="DUF3527"/>
    <property type="match status" value="2"/>
</dbReference>
<protein>
    <submittedName>
        <fullName evidence="1">Uncharacterized protein</fullName>
    </submittedName>
</protein>
<dbReference type="PANTHER" id="PTHR31390:SF12">
    <property type="entry name" value="PUTATIVE (DUF3527)-RELATED"/>
    <property type="match status" value="1"/>
</dbReference>
<dbReference type="PANTHER" id="PTHR31390">
    <property type="entry name" value="EXPRESSED PROTEIN"/>
    <property type="match status" value="1"/>
</dbReference>
<dbReference type="InterPro" id="IPR021916">
    <property type="entry name" value="DUF3527"/>
</dbReference>
<comment type="caution">
    <text evidence="1">The sequence shown here is derived from an EMBL/GenBank/DDBJ whole genome shotgun (WGS) entry which is preliminary data.</text>
</comment>
<dbReference type="OrthoDB" id="1898655at2759"/>
<sequence length="294" mass="32792">MVAEGRIRQKKLENQLKLEAKLRELECVVVCIVWTGGAVCMWIVGVQCVVVDWWCSGVIGKQYGAKALLQVTVKNGLPWFTFAVDNNGDILAATMRKTNSSEKYDCSWIYTFYSFRKVNGSQCTKSARSDSENQLMVREFVLFEVEPRKADQETSSFLTNVELAAIVIKVPKETEASLNSDDRQQIDNREDLLGMRLREKSLDKKLSSIEYVMNGPFFGSQSLSSILAVLPSGVHGLSPTGLPSPLLDRWRSGGSCDCGGWDLGCQLRVLSNHDQRAKKLDSTTLSCGQEKFDI</sequence>
<proteinExistence type="predicted"/>
<dbReference type="EMBL" id="JADFTS010000002">
    <property type="protein sequence ID" value="KAF9618541.1"/>
    <property type="molecule type" value="Genomic_DNA"/>
</dbReference>
<evidence type="ECO:0000313" key="1">
    <source>
        <dbReference type="EMBL" id="KAF9618541.1"/>
    </source>
</evidence>
<reference evidence="1 2" key="1">
    <citation type="submission" date="2020-10" db="EMBL/GenBank/DDBJ databases">
        <title>The Coptis chinensis genome and diversification of protoberbering-type alkaloids.</title>
        <authorList>
            <person name="Wang B."/>
            <person name="Shu S."/>
            <person name="Song C."/>
            <person name="Liu Y."/>
        </authorList>
    </citation>
    <scope>NUCLEOTIDE SEQUENCE [LARGE SCALE GENOMIC DNA]</scope>
    <source>
        <strain evidence="1">HL-2020</strain>
        <tissue evidence="1">Leaf</tissue>
    </source>
</reference>
<keyword evidence="2" id="KW-1185">Reference proteome</keyword>
<organism evidence="1 2">
    <name type="scientific">Coptis chinensis</name>
    <dbReference type="NCBI Taxonomy" id="261450"/>
    <lineage>
        <taxon>Eukaryota</taxon>
        <taxon>Viridiplantae</taxon>
        <taxon>Streptophyta</taxon>
        <taxon>Embryophyta</taxon>
        <taxon>Tracheophyta</taxon>
        <taxon>Spermatophyta</taxon>
        <taxon>Magnoliopsida</taxon>
        <taxon>Ranunculales</taxon>
        <taxon>Ranunculaceae</taxon>
        <taxon>Coptidoideae</taxon>
        <taxon>Coptis</taxon>
    </lineage>
</organism>
<evidence type="ECO:0000313" key="2">
    <source>
        <dbReference type="Proteomes" id="UP000631114"/>
    </source>
</evidence>
<name>A0A835IIN8_9MAGN</name>
<gene>
    <name evidence="1" type="ORF">IFM89_002236</name>
</gene>
<dbReference type="Proteomes" id="UP000631114">
    <property type="component" value="Unassembled WGS sequence"/>
</dbReference>